<organism evidence="1">
    <name type="scientific">Picea glauca</name>
    <name type="common">White spruce</name>
    <name type="synonym">Pinus glauca</name>
    <dbReference type="NCBI Taxonomy" id="3330"/>
    <lineage>
        <taxon>Eukaryota</taxon>
        <taxon>Viridiplantae</taxon>
        <taxon>Streptophyta</taxon>
        <taxon>Embryophyta</taxon>
        <taxon>Tracheophyta</taxon>
        <taxon>Spermatophyta</taxon>
        <taxon>Pinopsida</taxon>
        <taxon>Pinidae</taxon>
        <taxon>Conifers I</taxon>
        <taxon>Pinales</taxon>
        <taxon>Pinaceae</taxon>
        <taxon>Picea</taxon>
    </lineage>
</organism>
<comment type="caution">
    <text evidence="1">The sequence shown here is derived from an EMBL/GenBank/DDBJ whole genome shotgun (WGS) entry which is preliminary data.</text>
</comment>
<accession>A0A124GNA9</accession>
<proteinExistence type="predicted"/>
<keyword evidence="1" id="KW-0496">Mitochondrion</keyword>
<geneLocation type="mitochondrion" evidence="1"/>
<sequence>MSRLTFKIHDTQNKEWFIGGLLPLIRTPLMQ</sequence>
<evidence type="ECO:0000313" key="1">
    <source>
        <dbReference type="EMBL" id="KUM48213.1"/>
    </source>
</evidence>
<dbReference type="EMBL" id="LKAM01000006">
    <property type="protein sequence ID" value="KUM48213.1"/>
    <property type="molecule type" value="Genomic_DNA"/>
</dbReference>
<name>A0A124GNA9_PICGL</name>
<gene>
    <name evidence="1" type="ORF">ABT39_MTgene5210</name>
</gene>
<protein>
    <submittedName>
        <fullName evidence="1">Uncharacterized protein</fullName>
    </submittedName>
</protein>
<dbReference type="AlphaFoldDB" id="A0A124GNA9"/>
<reference evidence="1" key="1">
    <citation type="journal article" date="2015" name="Genome Biol. Evol.">
        <title>Organellar Genomes of White Spruce (Picea glauca): Assembly and Annotation.</title>
        <authorList>
            <person name="Jackman S.D."/>
            <person name="Warren R.L."/>
            <person name="Gibb E.A."/>
            <person name="Vandervalk B.P."/>
            <person name="Mohamadi H."/>
            <person name="Chu J."/>
            <person name="Raymond A."/>
            <person name="Pleasance S."/>
            <person name="Coope R."/>
            <person name="Wildung M.R."/>
            <person name="Ritland C.E."/>
            <person name="Bousquet J."/>
            <person name="Jones S.J."/>
            <person name="Bohlmann J."/>
            <person name="Birol I."/>
        </authorList>
    </citation>
    <scope>NUCLEOTIDE SEQUENCE [LARGE SCALE GENOMIC DNA]</scope>
    <source>
        <tissue evidence="1">Flushing bud</tissue>
    </source>
</reference>